<feature type="transmembrane region" description="Helical" evidence="7">
    <location>
        <begin position="47"/>
        <end position="65"/>
    </location>
</feature>
<dbReference type="PANTHER" id="PTHR23522:SF4">
    <property type="entry name" value="NUCLEOSIDE PERMEASE NUPG-RELATED"/>
    <property type="match status" value="1"/>
</dbReference>
<feature type="transmembrane region" description="Helical" evidence="7">
    <location>
        <begin position="330"/>
        <end position="354"/>
    </location>
</feature>
<dbReference type="GO" id="GO:0015213">
    <property type="term" value="F:uridine transmembrane transporter activity"/>
    <property type="evidence" value="ECO:0007669"/>
    <property type="project" value="TreeGrafter"/>
</dbReference>
<evidence type="ECO:0000256" key="2">
    <source>
        <dbReference type="ARBA" id="ARBA00022448"/>
    </source>
</evidence>
<keyword evidence="3" id="KW-1003">Cell membrane</keyword>
<feature type="transmembrane region" description="Helical" evidence="7">
    <location>
        <begin position="101"/>
        <end position="119"/>
    </location>
</feature>
<proteinExistence type="predicted"/>
<feature type="transmembrane region" description="Helical" evidence="7">
    <location>
        <begin position="295"/>
        <end position="318"/>
    </location>
</feature>
<keyword evidence="6 7" id="KW-0472">Membrane</keyword>
<evidence type="ECO:0000256" key="6">
    <source>
        <dbReference type="ARBA" id="ARBA00023136"/>
    </source>
</evidence>
<evidence type="ECO:0000256" key="3">
    <source>
        <dbReference type="ARBA" id="ARBA00022475"/>
    </source>
</evidence>
<accession>A0AA90EDU1</accession>
<dbReference type="InterPro" id="IPR036259">
    <property type="entry name" value="MFS_trans_sf"/>
</dbReference>
<dbReference type="PANTHER" id="PTHR23522">
    <property type="entry name" value="BLL5896 PROTEIN"/>
    <property type="match status" value="1"/>
</dbReference>
<feature type="transmembrane region" description="Helical" evidence="7">
    <location>
        <begin position="228"/>
        <end position="251"/>
    </location>
</feature>
<sequence length="396" mass="44073">MKQEKELLHVRKRFYSFYFLFFFGYGAFYPLLSVYLKDAVHLSGGQIGLILSISPVVMIFIQPVWGIMSDLTRKPTVLLTMALLLTALFAFLFSLFKSYEWLLLAMIFLAAFQSAIVPLSDSIAVSFSEKSKIPYGSIRLWGALGFAAAVFVMGRLADIFHLSVIFYTFTLFLIASALFAHRLPKENKAMKVDLKSGIKELFKIRKYLIFLLAAFLMMGPTLAHNIYFGIYINEIGGTLAGVGIAFLVAAGSEAPFMKAANRLIQRFGIERVLLFAVLISSLRWLFYYIMPSLPFVYATCIVQGFSIGLFIPAALQYVRKLAPGHLGATAISLYTAVGNGFGNWFCTFAGGLIYERYSALSVYLFFGVLSSLSFLLFVMINTFSKKTAAVQSSVSS</sequence>
<dbReference type="GO" id="GO:0015212">
    <property type="term" value="F:cytidine transmembrane transporter activity"/>
    <property type="evidence" value="ECO:0007669"/>
    <property type="project" value="TreeGrafter"/>
</dbReference>
<reference evidence="9" key="1">
    <citation type="submission" date="2022-02" db="EMBL/GenBank/DDBJ databases">
        <title>Crop Bioprotection Bacillus Genome Sequencing.</title>
        <authorList>
            <person name="Dunlap C."/>
        </authorList>
    </citation>
    <scope>NUCLEOTIDE SEQUENCE</scope>
    <source>
        <strain evidence="9">T20C14</strain>
    </source>
</reference>
<feature type="transmembrane region" description="Helical" evidence="7">
    <location>
        <begin position="163"/>
        <end position="183"/>
    </location>
</feature>
<name>A0AA90EDU1_9BACI</name>
<dbReference type="AlphaFoldDB" id="A0AA90EDU1"/>
<feature type="transmembrane region" description="Helical" evidence="7">
    <location>
        <begin position="77"/>
        <end position="95"/>
    </location>
</feature>
<protein>
    <submittedName>
        <fullName evidence="9">MFS transporter</fullName>
    </submittedName>
</protein>
<evidence type="ECO:0000313" key="10">
    <source>
        <dbReference type="Proteomes" id="UP001066455"/>
    </source>
</evidence>
<feature type="transmembrane region" description="Helical" evidence="7">
    <location>
        <begin position="204"/>
        <end position="222"/>
    </location>
</feature>
<comment type="subcellular location">
    <subcellularLocation>
        <location evidence="1">Cell membrane</location>
        <topology evidence="1">Multi-pass membrane protein</topology>
    </subcellularLocation>
</comment>
<feature type="transmembrane region" description="Helical" evidence="7">
    <location>
        <begin position="140"/>
        <end position="157"/>
    </location>
</feature>
<dbReference type="InterPro" id="IPR020846">
    <property type="entry name" value="MFS_dom"/>
</dbReference>
<feature type="transmembrane region" description="Helical" evidence="7">
    <location>
        <begin position="360"/>
        <end position="380"/>
    </location>
</feature>
<dbReference type="InterPro" id="IPR024989">
    <property type="entry name" value="MFS_assoc_dom"/>
</dbReference>
<dbReference type="EMBL" id="JALAXI010000002">
    <property type="protein sequence ID" value="MCY9278779.1"/>
    <property type="molecule type" value="Genomic_DNA"/>
</dbReference>
<dbReference type="RefSeq" id="WP_268295748.1">
    <property type="nucleotide sequence ID" value="NZ_JALAJD010000012.1"/>
</dbReference>
<keyword evidence="2" id="KW-0813">Transport</keyword>
<feature type="transmembrane region" description="Helical" evidence="7">
    <location>
        <begin position="272"/>
        <end position="289"/>
    </location>
</feature>
<keyword evidence="5 7" id="KW-1133">Transmembrane helix</keyword>
<dbReference type="Proteomes" id="UP001066455">
    <property type="component" value="Unassembled WGS sequence"/>
</dbReference>
<evidence type="ECO:0000256" key="1">
    <source>
        <dbReference type="ARBA" id="ARBA00004651"/>
    </source>
</evidence>
<evidence type="ECO:0000259" key="8">
    <source>
        <dbReference type="PROSITE" id="PS50850"/>
    </source>
</evidence>
<evidence type="ECO:0000256" key="7">
    <source>
        <dbReference type="SAM" id="Phobius"/>
    </source>
</evidence>
<feature type="transmembrane region" description="Helical" evidence="7">
    <location>
        <begin position="15"/>
        <end position="35"/>
    </location>
</feature>
<keyword evidence="4 7" id="KW-0812">Transmembrane</keyword>
<organism evidence="9 10">
    <name type="scientific">Bacillus haynesii</name>
    <dbReference type="NCBI Taxonomy" id="1925021"/>
    <lineage>
        <taxon>Bacteria</taxon>
        <taxon>Bacillati</taxon>
        <taxon>Bacillota</taxon>
        <taxon>Bacilli</taxon>
        <taxon>Bacillales</taxon>
        <taxon>Bacillaceae</taxon>
        <taxon>Bacillus</taxon>
    </lineage>
</organism>
<feature type="domain" description="Major facilitator superfamily (MFS) profile" evidence="8">
    <location>
        <begin position="10"/>
        <end position="385"/>
    </location>
</feature>
<evidence type="ECO:0000313" key="9">
    <source>
        <dbReference type="EMBL" id="MCY9278779.1"/>
    </source>
</evidence>
<evidence type="ECO:0000256" key="5">
    <source>
        <dbReference type="ARBA" id="ARBA00022989"/>
    </source>
</evidence>
<gene>
    <name evidence="9" type="ORF">MOE73_01680</name>
</gene>
<dbReference type="PROSITE" id="PS50850">
    <property type="entry name" value="MFS"/>
    <property type="match status" value="1"/>
</dbReference>
<dbReference type="Gene3D" id="1.20.1250.20">
    <property type="entry name" value="MFS general substrate transporter like domains"/>
    <property type="match status" value="2"/>
</dbReference>
<evidence type="ECO:0000256" key="4">
    <source>
        <dbReference type="ARBA" id="ARBA00022692"/>
    </source>
</evidence>
<dbReference type="GO" id="GO:0005886">
    <property type="term" value="C:plasma membrane"/>
    <property type="evidence" value="ECO:0007669"/>
    <property type="project" value="UniProtKB-SubCell"/>
</dbReference>
<dbReference type="Pfam" id="PF12832">
    <property type="entry name" value="MFS_1_like"/>
    <property type="match status" value="1"/>
</dbReference>
<comment type="caution">
    <text evidence="9">The sequence shown here is derived from an EMBL/GenBank/DDBJ whole genome shotgun (WGS) entry which is preliminary data.</text>
</comment>
<dbReference type="SUPFAM" id="SSF103473">
    <property type="entry name" value="MFS general substrate transporter"/>
    <property type="match status" value="1"/>
</dbReference>